<dbReference type="InterPro" id="IPR008321">
    <property type="entry name" value="UCP032146"/>
</dbReference>
<dbReference type="RefSeq" id="WP_156615503.1">
    <property type="nucleotide sequence ID" value="NZ_WPHR01000016.1"/>
</dbReference>
<sequence length="171" mass="19206">MTCMSPVQSRVRLSAVSLEPPLSQPMDATRKSEQAVAIFDLLNNNHFAPVGHVRGPYRLHLELADRRLVLTATTENGAPAFCHHLSLTSFRRLLKDYQLVCESFANSAARLPPDRLEAIDMGRRAIHDEAAALLRERLKSKVEIDQDTARRLFTLLSLLVSDHSFYRGQGT</sequence>
<comment type="caution">
    <text evidence="1">The sequence shown here is derived from an EMBL/GenBank/DDBJ whole genome shotgun (WGS) entry which is preliminary data.</text>
</comment>
<dbReference type="EMBL" id="WPHR01000016">
    <property type="protein sequence ID" value="MUZ74519.1"/>
    <property type="molecule type" value="Genomic_DNA"/>
</dbReference>
<gene>
    <name evidence="1" type="ORF">GOZ90_17675</name>
</gene>
<accession>A0A6L6VJS3</accession>
<dbReference type="NCBIfam" id="NF002769">
    <property type="entry name" value="PRK02853.1"/>
    <property type="match status" value="1"/>
</dbReference>
<dbReference type="AlphaFoldDB" id="A0A6L6VJS3"/>
<dbReference type="Pfam" id="PF06793">
    <property type="entry name" value="UPF0262"/>
    <property type="match status" value="1"/>
</dbReference>
<protein>
    <submittedName>
        <fullName evidence="1">UPF0262 family protein</fullName>
    </submittedName>
</protein>
<evidence type="ECO:0000313" key="1">
    <source>
        <dbReference type="EMBL" id="MUZ74519.1"/>
    </source>
</evidence>
<evidence type="ECO:0000313" key="2">
    <source>
        <dbReference type="Proteomes" id="UP000477951"/>
    </source>
</evidence>
<organism evidence="1 2">
    <name type="scientific">Agrobacterium vitis</name>
    <name type="common">Rhizobium vitis</name>
    <dbReference type="NCBI Taxonomy" id="373"/>
    <lineage>
        <taxon>Bacteria</taxon>
        <taxon>Pseudomonadati</taxon>
        <taxon>Pseudomonadota</taxon>
        <taxon>Alphaproteobacteria</taxon>
        <taxon>Hyphomicrobiales</taxon>
        <taxon>Rhizobiaceae</taxon>
        <taxon>Rhizobium/Agrobacterium group</taxon>
        <taxon>Agrobacterium</taxon>
    </lineage>
</organism>
<proteinExistence type="predicted"/>
<name>A0A6L6VJS3_AGRVI</name>
<dbReference type="Proteomes" id="UP000477951">
    <property type="component" value="Unassembled WGS sequence"/>
</dbReference>
<reference evidence="1 2" key="1">
    <citation type="submission" date="2019-12" db="EMBL/GenBank/DDBJ databases">
        <title>Whole-genome sequencing of Allorhizobium vitis.</title>
        <authorList>
            <person name="Gan H.M."/>
            <person name="Szegedi E."/>
            <person name="Burr T."/>
            <person name="Savka M.A."/>
        </authorList>
    </citation>
    <scope>NUCLEOTIDE SEQUENCE [LARGE SCALE GENOMIC DNA]</scope>
    <source>
        <strain evidence="1 2">CG516</strain>
    </source>
</reference>